<proteinExistence type="inferred from homology"/>
<feature type="transmembrane region" description="Helical" evidence="6">
    <location>
        <begin position="16"/>
        <end position="37"/>
    </location>
</feature>
<evidence type="ECO:0000256" key="7">
    <source>
        <dbReference type="SAM" id="MobiDB-lite"/>
    </source>
</evidence>
<dbReference type="GO" id="GO:0005886">
    <property type="term" value="C:plasma membrane"/>
    <property type="evidence" value="ECO:0007669"/>
    <property type="project" value="UniProtKB-SubCell"/>
</dbReference>
<dbReference type="PANTHER" id="PTHR23427">
    <property type="entry name" value="SURFEIT LOCUS PROTEIN"/>
    <property type="match status" value="1"/>
</dbReference>
<evidence type="ECO:0000313" key="9">
    <source>
        <dbReference type="Proteomes" id="UP000238164"/>
    </source>
</evidence>
<evidence type="ECO:0000256" key="1">
    <source>
        <dbReference type="ARBA" id="ARBA00004370"/>
    </source>
</evidence>
<sequence>MPTLGTMGNPRDGRLWVRWLAIGVVVACLAVAFVNLGRWQLDRLQQRRDSNGTVVAHESAPVADWTTVFTHPLTDADQWQRVTATGTFDPNHSFVLRYRSANGTTGWQIVTPLRTAAGNVLVSRGFAARPTDQDFPATAPAPPAGEVSLVGYVRRNEQGDSDALTPVNGSMRLINSDAVAPVVGYPLANGYIDAISLTPAATDGLVPVEPPELSEGNHFSYALQWFAFAGIAAFGLVVLVRSDLRDRRRAEAEAAPAMPAGQPAADSTVTAPAAQSGQAAARIEAVRAEALRLEAARRAPDVEH</sequence>
<gene>
    <name evidence="8" type="ORF">MPLG2_2010</name>
</gene>
<dbReference type="AlphaFoldDB" id="A0A2N9JG05"/>
<protein>
    <recommendedName>
        <fullName evidence="6">SURF1-like protein</fullName>
    </recommendedName>
</protein>
<keyword evidence="5 6" id="KW-0472">Membrane</keyword>
<evidence type="ECO:0000256" key="2">
    <source>
        <dbReference type="ARBA" id="ARBA00007165"/>
    </source>
</evidence>
<organism evidence="8 9">
    <name type="scientific">Micropruina glycogenica</name>
    <dbReference type="NCBI Taxonomy" id="75385"/>
    <lineage>
        <taxon>Bacteria</taxon>
        <taxon>Bacillati</taxon>
        <taxon>Actinomycetota</taxon>
        <taxon>Actinomycetes</taxon>
        <taxon>Propionibacteriales</taxon>
        <taxon>Nocardioidaceae</taxon>
        <taxon>Micropruina</taxon>
    </lineage>
</organism>
<dbReference type="KEGG" id="mgg:MPLG2_2010"/>
<dbReference type="EMBL" id="LT985188">
    <property type="protein sequence ID" value="SPD87040.1"/>
    <property type="molecule type" value="Genomic_DNA"/>
</dbReference>
<dbReference type="InterPro" id="IPR002994">
    <property type="entry name" value="Surf1/Shy1"/>
</dbReference>
<dbReference type="RefSeq" id="WP_105185862.1">
    <property type="nucleotide sequence ID" value="NZ_BAAAGO010000032.1"/>
</dbReference>
<keyword evidence="9" id="KW-1185">Reference proteome</keyword>
<keyword evidence="4 6" id="KW-1133">Transmembrane helix</keyword>
<keyword evidence="6" id="KW-1003">Cell membrane</keyword>
<dbReference type="CDD" id="cd06662">
    <property type="entry name" value="SURF1"/>
    <property type="match status" value="1"/>
</dbReference>
<feature type="transmembrane region" description="Helical" evidence="6">
    <location>
        <begin position="178"/>
        <end position="201"/>
    </location>
</feature>
<dbReference type="PROSITE" id="PS50895">
    <property type="entry name" value="SURF1"/>
    <property type="match status" value="1"/>
</dbReference>
<evidence type="ECO:0000313" key="8">
    <source>
        <dbReference type="EMBL" id="SPD87040.1"/>
    </source>
</evidence>
<reference evidence="8 9" key="1">
    <citation type="submission" date="2018-02" db="EMBL/GenBank/DDBJ databases">
        <authorList>
            <person name="Cohen D.B."/>
            <person name="Kent A.D."/>
        </authorList>
    </citation>
    <scope>NUCLEOTIDE SEQUENCE [LARGE SCALE GENOMIC DNA]</scope>
    <source>
        <strain evidence="8">1</strain>
    </source>
</reference>
<comment type="subcellular location">
    <subcellularLocation>
        <location evidence="6">Cell membrane</location>
        <topology evidence="6">Multi-pass membrane protein</topology>
    </subcellularLocation>
    <subcellularLocation>
        <location evidence="1">Membrane</location>
    </subcellularLocation>
</comment>
<accession>A0A2N9JG05</accession>
<keyword evidence="3 6" id="KW-0812">Transmembrane</keyword>
<dbReference type="Proteomes" id="UP000238164">
    <property type="component" value="Chromosome 1"/>
</dbReference>
<comment type="similarity">
    <text evidence="2 6">Belongs to the SURF1 family.</text>
</comment>
<dbReference type="OrthoDB" id="9807214at2"/>
<evidence type="ECO:0000256" key="5">
    <source>
        <dbReference type="ARBA" id="ARBA00023136"/>
    </source>
</evidence>
<dbReference type="PANTHER" id="PTHR23427:SF2">
    <property type="entry name" value="SURFEIT LOCUS PROTEIN 1"/>
    <property type="match status" value="1"/>
</dbReference>
<feature type="compositionally biased region" description="Low complexity" evidence="7">
    <location>
        <begin position="253"/>
        <end position="276"/>
    </location>
</feature>
<dbReference type="Pfam" id="PF02104">
    <property type="entry name" value="SURF1"/>
    <property type="match status" value="1"/>
</dbReference>
<name>A0A2N9JG05_9ACTN</name>
<feature type="transmembrane region" description="Helical" evidence="6">
    <location>
        <begin position="221"/>
        <end position="240"/>
    </location>
</feature>
<feature type="region of interest" description="Disordered" evidence="7">
    <location>
        <begin position="251"/>
        <end position="276"/>
    </location>
</feature>
<evidence type="ECO:0000256" key="4">
    <source>
        <dbReference type="ARBA" id="ARBA00022989"/>
    </source>
</evidence>
<evidence type="ECO:0000256" key="3">
    <source>
        <dbReference type="ARBA" id="ARBA00022692"/>
    </source>
</evidence>
<evidence type="ECO:0000256" key="6">
    <source>
        <dbReference type="RuleBase" id="RU363076"/>
    </source>
</evidence>
<dbReference type="InterPro" id="IPR045214">
    <property type="entry name" value="Surf1/Surf4"/>
</dbReference>